<name>B8FEC0_DESAL</name>
<keyword evidence="3" id="KW-1185">Reference proteome</keyword>
<dbReference type="Proteomes" id="UP000000739">
    <property type="component" value="Chromosome"/>
</dbReference>
<dbReference type="RefSeq" id="WP_015949937.1">
    <property type="nucleotide sequence ID" value="NC_011768.1"/>
</dbReference>
<reference evidence="2 3" key="1">
    <citation type="journal article" date="2012" name="Environ. Microbiol.">
        <title>The genome sequence of Desulfatibacillum alkenivorans AK-01: a blueprint for anaerobic alkane oxidation.</title>
        <authorList>
            <person name="Callaghan A.V."/>
            <person name="Morris B.E."/>
            <person name="Pereira I.A."/>
            <person name="McInerney M.J."/>
            <person name="Austin R.N."/>
            <person name="Groves J.T."/>
            <person name="Kukor J.J."/>
            <person name="Suflita J.M."/>
            <person name="Young L.Y."/>
            <person name="Zylstra G.J."/>
            <person name="Wawrik B."/>
        </authorList>
    </citation>
    <scope>NUCLEOTIDE SEQUENCE [LARGE SCALE GENOMIC DNA]</scope>
    <source>
        <strain evidence="2 3">AK-01</strain>
    </source>
</reference>
<dbReference type="HOGENOM" id="CLU_2583956_0_0_7"/>
<dbReference type="AlphaFoldDB" id="B8FEC0"/>
<protein>
    <submittedName>
        <fullName evidence="2">Uncharacterized protein</fullName>
    </submittedName>
</protein>
<dbReference type="EMBL" id="CP001322">
    <property type="protein sequence ID" value="ACL06901.1"/>
    <property type="molecule type" value="Genomic_DNA"/>
</dbReference>
<sequence>MSAKIIQLRSKKHDPGRINKSSPSYGLAVKELDREARLKKEFEDAKAAGNLTEASRLQKALVISSHKIGVLASATQKEGA</sequence>
<feature type="region of interest" description="Disordered" evidence="1">
    <location>
        <begin position="1"/>
        <end position="22"/>
    </location>
</feature>
<evidence type="ECO:0000313" key="3">
    <source>
        <dbReference type="Proteomes" id="UP000000739"/>
    </source>
</evidence>
<proteinExistence type="predicted"/>
<accession>B8FEC0</accession>
<dbReference type="KEGG" id="dal:Dalk_5231"/>
<evidence type="ECO:0000313" key="2">
    <source>
        <dbReference type="EMBL" id="ACL06901.1"/>
    </source>
</evidence>
<evidence type="ECO:0000256" key="1">
    <source>
        <dbReference type="SAM" id="MobiDB-lite"/>
    </source>
</evidence>
<gene>
    <name evidence="2" type="ordered locus">Dalk_5231</name>
</gene>
<organism evidence="2 3">
    <name type="scientific">Desulfatibacillum aliphaticivorans</name>
    <dbReference type="NCBI Taxonomy" id="218208"/>
    <lineage>
        <taxon>Bacteria</taxon>
        <taxon>Pseudomonadati</taxon>
        <taxon>Thermodesulfobacteriota</taxon>
        <taxon>Desulfobacteria</taxon>
        <taxon>Desulfobacterales</taxon>
        <taxon>Desulfatibacillaceae</taxon>
        <taxon>Desulfatibacillum</taxon>
    </lineage>
</organism>